<evidence type="ECO:0000313" key="2">
    <source>
        <dbReference type="EMBL" id="MFC5450097.1"/>
    </source>
</evidence>
<evidence type="ECO:0000259" key="1">
    <source>
        <dbReference type="Pfam" id="PF14206"/>
    </source>
</evidence>
<sequence length="46" mass="5393">MRTLGPNEVSLRQGQKNYLQFGACEVRCRDFVRKPTDDEHDINNIK</sequence>
<keyword evidence="3" id="KW-1185">Reference proteome</keyword>
<comment type="caution">
    <text evidence="2">The sequence shown here is derived from an EMBL/GenBank/DDBJ whole genome shotgun (WGS) entry which is preliminary data.</text>
</comment>
<organism evidence="2 3">
    <name type="scientific">Paenibacillus aestuarii</name>
    <dbReference type="NCBI Taxonomy" id="516965"/>
    <lineage>
        <taxon>Bacteria</taxon>
        <taxon>Bacillati</taxon>
        <taxon>Bacillota</taxon>
        <taxon>Bacilli</taxon>
        <taxon>Bacillales</taxon>
        <taxon>Paenibacillaceae</taxon>
        <taxon>Paenibacillus</taxon>
    </lineage>
</organism>
<protein>
    <submittedName>
        <fullName evidence="2">CPCC family cysteine-rich protein</fullName>
    </submittedName>
</protein>
<accession>A0ABW0KBY1</accession>
<dbReference type="Pfam" id="PF14206">
    <property type="entry name" value="Cys_rich_CPCC"/>
    <property type="match status" value="1"/>
</dbReference>
<dbReference type="Proteomes" id="UP001596044">
    <property type="component" value="Unassembled WGS sequence"/>
</dbReference>
<dbReference type="InterPro" id="IPR025983">
    <property type="entry name" value="Cys_rich_CPCC"/>
</dbReference>
<proteinExistence type="predicted"/>
<gene>
    <name evidence="2" type="ORF">ACFPOG_17755</name>
</gene>
<evidence type="ECO:0000313" key="3">
    <source>
        <dbReference type="Proteomes" id="UP001596044"/>
    </source>
</evidence>
<name>A0ABW0KBY1_9BACL</name>
<dbReference type="RefSeq" id="WP_377525554.1">
    <property type="nucleotide sequence ID" value="NZ_JAQFVF010000089.1"/>
</dbReference>
<feature type="domain" description="Cysteine-rich CPCC" evidence="1">
    <location>
        <begin position="3"/>
        <end position="39"/>
    </location>
</feature>
<dbReference type="EMBL" id="JBHSMJ010000025">
    <property type="protein sequence ID" value="MFC5450097.1"/>
    <property type="molecule type" value="Genomic_DNA"/>
</dbReference>
<reference evidence="3" key="1">
    <citation type="journal article" date="2019" name="Int. J. Syst. Evol. Microbiol.">
        <title>The Global Catalogue of Microorganisms (GCM) 10K type strain sequencing project: providing services to taxonomists for standard genome sequencing and annotation.</title>
        <authorList>
            <consortium name="The Broad Institute Genomics Platform"/>
            <consortium name="The Broad Institute Genome Sequencing Center for Infectious Disease"/>
            <person name="Wu L."/>
            <person name="Ma J."/>
        </authorList>
    </citation>
    <scope>NUCLEOTIDE SEQUENCE [LARGE SCALE GENOMIC DNA]</scope>
    <source>
        <strain evidence="3">KACC 11904</strain>
    </source>
</reference>